<dbReference type="STRING" id="1891926.Fuma_00716"/>
<proteinExistence type="predicted"/>
<reference evidence="1 2" key="1">
    <citation type="journal article" date="2016" name="Front. Microbiol.">
        <title>Fuerstia marisgermanicae gen. nov., sp. nov., an Unusual Member of the Phylum Planctomycetes from the German Wadden Sea.</title>
        <authorList>
            <person name="Kohn T."/>
            <person name="Heuer A."/>
            <person name="Jogler M."/>
            <person name="Vollmers J."/>
            <person name="Boedeker C."/>
            <person name="Bunk B."/>
            <person name="Rast P."/>
            <person name="Borchert D."/>
            <person name="Glockner I."/>
            <person name="Freese H.M."/>
            <person name="Klenk H.P."/>
            <person name="Overmann J."/>
            <person name="Kaster A.K."/>
            <person name="Rohde M."/>
            <person name="Wiegand S."/>
            <person name="Jogler C."/>
        </authorList>
    </citation>
    <scope>NUCLEOTIDE SEQUENCE [LARGE SCALE GENOMIC DNA]</scope>
    <source>
        <strain evidence="1 2">NH11</strain>
    </source>
</reference>
<gene>
    <name evidence="1" type="ORF">Fuma_00716</name>
</gene>
<dbReference type="EMBL" id="CP017641">
    <property type="protein sequence ID" value="APZ91130.1"/>
    <property type="molecule type" value="Genomic_DNA"/>
</dbReference>
<organism evidence="1 2">
    <name type="scientific">Fuerstiella marisgermanici</name>
    <dbReference type="NCBI Taxonomy" id="1891926"/>
    <lineage>
        <taxon>Bacteria</taxon>
        <taxon>Pseudomonadati</taxon>
        <taxon>Planctomycetota</taxon>
        <taxon>Planctomycetia</taxon>
        <taxon>Planctomycetales</taxon>
        <taxon>Planctomycetaceae</taxon>
        <taxon>Fuerstiella</taxon>
    </lineage>
</organism>
<keyword evidence="2" id="KW-1185">Reference proteome</keyword>
<evidence type="ECO:0000313" key="1">
    <source>
        <dbReference type="EMBL" id="APZ91130.1"/>
    </source>
</evidence>
<accession>A0A1P8WAP9</accession>
<name>A0A1P8WAP9_9PLAN</name>
<dbReference type="Proteomes" id="UP000187735">
    <property type="component" value="Chromosome"/>
</dbReference>
<dbReference type="AlphaFoldDB" id="A0A1P8WAP9"/>
<dbReference type="KEGG" id="fmr:Fuma_00716"/>
<sequence length="117" mass="13146">MTPDVAQVAGARQEIVLALFCVRKRVRPNWRHDGLKNLEPTRWLFARRALLAKQFRGPGLIFTGLEMNGCLLSNSVLMKIARTVFRTGDSGGPILQVIDDDVNHARFFLQHSSSNQS</sequence>
<evidence type="ECO:0000313" key="2">
    <source>
        <dbReference type="Proteomes" id="UP000187735"/>
    </source>
</evidence>
<protein>
    <submittedName>
        <fullName evidence="1">Uncharacterized protein</fullName>
    </submittedName>
</protein>